<dbReference type="Proteomes" id="UP000288805">
    <property type="component" value="Unassembled WGS sequence"/>
</dbReference>
<evidence type="ECO:0000313" key="6">
    <source>
        <dbReference type="Proteomes" id="UP000288805"/>
    </source>
</evidence>
<dbReference type="SUPFAM" id="SSF48576">
    <property type="entry name" value="Terpenoid synthases"/>
    <property type="match status" value="1"/>
</dbReference>
<comment type="cofactor">
    <cofactor evidence="1">
        <name>Mg(2+)</name>
        <dbReference type="ChEBI" id="CHEBI:18420"/>
    </cofactor>
</comment>
<evidence type="ECO:0000256" key="3">
    <source>
        <dbReference type="ARBA" id="ARBA00023239"/>
    </source>
</evidence>
<name>A0A438BPR0_VITVI</name>
<dbReference type="Pfam" id="PF03936">
    <property type="entry name" value="Terpene_synth_C"/>
    <property type="match status" value="1"/>
</dbReference>
<dbReference type="Gene3D" id="1.10.600.10">
    <property type="entry name" value="Farnesyl Diphosphate Synthase"/>
    <property type="match status" value="1"/>
</dbReference>
<protein>
    <submittedName>
        <fullName evidence="5">Putative terpene synthase 2</fullName>
    </submittedName>
</protein>
<dbReference type="PANTHER" id="PTHR31225">
    <property type="entry name" value="OS04G0344100 PROTEIN-RELATED"/>
    <property type="match status" value="1"/>
</dbReference>
<feature type="domain" description="Terpene synthase metal-binding" evidence="4">
    <location>
        <begin position="1"/>
        <end position="86"/>
    </location>
</feature>
<dbReference type="GO" id="GO:0016114">
    <property type="term" value="P:terpenoid biosynthetic process"/>
    <property type="evidence" value="ECO:0007669"/>
    <property type="project" value="InterPro"/>
</dbReference>
<evidence type="ECO:0000313" key="5">
    <source>
        <dbReference type="EMBL" id="RVW12929.1"/>
    </source>
</evidence>
<organism evidence="5 6">
    <name type="scientific">Vitis vinifera</name>
    <name type="common">Grape</name>
    <dbReference type="NCBI Taxonomy" id="29760"/>
    <lineage>
        <taxon>Eukaryota</taxon>
        <taxon>Viridiplantae</taxon>
        <taxon>Streptophyta</taxon>
        <taxon>Embryophyta</taxon>
        <taxon>Tracheophyta</taxon>
        <taxon>Spermatophyta</taxon>
        <taxon>Magnoliopsida</taxon>
        <taxon>eudicotyledons</taxon>
        <taxon>Gunneridae</taxon>
        <taxon>Pentapetalae</taxon>
        <taxon>rosids</taxon>
        <taxon>Vitales</taxon>
        <taxon>Vitaceae</taxon>
        <taxon>Viteae</taxon>
        <taxon>Vitis</taxon>
    </lineage>
</organism>
<dbReference type="EMBL" id="QGNW01002672">
    <property type="protein sequence ID" value="RVW12929.1"/>
    <property type="molecule type" value="Genomic_DNA"/>
</dbReference>
<gene>
    <name evidence="5" type="primary">TPS2_1</name>
    <name evidence="5" type="ORF">CK203_096840</name>
</gene>
<sequence length="137" mass="16092">MLTTTSFVGMGDIATKEAFDWAFSHPNMVRTSCIICRLMDDIVSHEFEQKRGHVALAVECYMKQHGVCKQEAYDELNKQIVNAWKDINKECLKPTQVSMPLLTRVLNFTRVMDILYKDEDQHTRRKIDERSHYFHSH</sequence>
<proteinExistence type="predicted"/>
<keyword evidence="2" id="KW-0479">Metal-binding</keyword>
<dbReference type="InterPro" id="IPR050148">
    <property type="entry name" value="Terpene_synthase-like"/>
</dbReference>
<keyword evidence="3" id="KW-0456">Lyase</keyword>
<dbReference type="InterPro" id="IPR005630">
    <property type="entry name" value="Terpene_synthase_metal-bd"/>
</dbReference>
<dbReference type="GO" id="GO:0000287">
    <property type="term" value="F:magnesium ion binding"/>
    <property type="evidence" value="ECO:0007669"/>
    <property type="project" value="InterPro"/>
</dbReference>
<evidence type="ECO:0000256" key="1">
    <source>
        <dbReference type="ARBA" id="ARBA00001946"/>
    </source>
</evidence>
<dbReference type="PANTHER" id="PTHR31225:SF221">
    <property type="entry name" value="(-)-GERMACRENE D SYNTHASE"/>
    <property type="match status" value="1"/>
</dbReference>
<dbReference type="InterPro" id="IPR008949">
    <property type="entry name" value="Isoprenoid_synthase_dom_sf"/>
</dbReference>
<accession>A0A438BPR0</accession>
<reference evidence="5 6" key="1">
    <citation type="journal article" date="2018" name="PLoS Genet.">
        <title>Population sequencing reveals clonal diversity and ancestral inbreeding in the grapevine cultivar Chardonnay.</title>
        <authorList>
            <person name="Roach M.J."/>
            <person name="Johnson D.L."/>
            <person name="Bohlmann J."/>
            <person name="van Vuuren H.J."/>
            <person name="Jones S.J."/>
            <person name="Pretorius I.S."/>
            <person name="Schmidt S.A."/>
            <person name="Borneman A.R."/>
        </authorList>
    </citation>
    <scope>NUCLEOTIDE SEQUENCE [LARGE SCALE GENOMIC DNA]</scope>
    <source>
        <strain evidence="6">cv. Chardonnay</strain>
        <tissue evidence="5">Leaf</tissue>
    </source>
</reference>
<dbReference type="GO" id="GO:0010333">
    <property type="term" value="F:terpene synthase activity"/>
    <property type="evidence" value="ECO:0007669"/>
    <property type="project" value="InterPro"/>
</dbReference>
<comment type="caution">
    <text evidence="5">The sequence shown here is derived from an EMBL/GenBank/DDBJ whole genome shotgun (WGS) entry which is preliminary data.</text>
</comment>
<evidence type="ECO:0000256" key="2">
    <source>
        <dbReference type="ARBA" id="ARBA00022723"/>
    </source>
</evidence>
<evidence type="ECO:0000259" key="4">
    <source>
        <dbReference type="Pfam" id="PF03936"/>
    </source>
</evidence>
<dbReference type="AlphaFoldDB" id="A0A438BPR0"/>